<dbReference type="PANTHER" id="PTHR21427:SF19">
    <property type="entry name" value="UBIQUINONE BIOSYNTHESIS PROTEIN COQ9, MITOCHONDRIAL"/>
    <property type="match status" value="1"/>
</dbReference>
<evidence type="ECO:0000256" key="7">
    <source>
        <dbReference type="ARBA" id="ARBA00023128"/>
    </source>
</evidence>
<evidence type="ECO:0000259" key="10">
    <source>
        <dbReference type="Pfam" id="PF08511"/>
    </source>
</evidence>
<accession>A0A401RK60</accession>
<dbReference type="PANTHER" id="PTHR21427">
    <property type="entry name" value="UBIQUINONE BIOSYNTHESIS PROTEIN COQ9, MITOCHONDRIAL"/>
    <property type="match status" value="1"/>
</dbReference>
<dbReference type="STRING" id="137246.A0A401RK60"/>
<dbReference type="EMBL" id="BEZZ01007345">
    <property type="protein sequence ID" value="GCC18494.1"/>
    <property type="molecule type" value="Genomic_DNA"/>
</dbReference>
<comment type="similarity">
    <text evidence="3 9">Belongs to the COQ9 family.</text>
</comment>
<dbReference type="InterPro" id="IPR012762">
    <property type="entry name" value="Ubiq_biosynth_COQ9"/>
</dbReference>
<dbReference type="UniPathway" id="UPA00232"/>
<sequence>MVDEIWYYAGDRSIDSSWYTKRAILAGIYNTTELVLLQDSSPDYEDTWNFLENRVHDATNMAHSAKQVRTQSASTLPERQLGLSGSTATFGSTRVLLNPHTQCSPKATGWLLVTEALPPCINSIPTIFLPSHIRL</sequence>
<comment type="function">
    <text evidence="9">Membrane-associated protein that warps the membrane surface to access and bind aromatic isoprenes with high specificity, including ubiquinone (CoQ) isoprene intermediates and presents them directly to Coq7, therefore facilitating the Coq7-mediated hydroxylase step. Participates in the biosynthesis of coenzyme Q, also named ubiquinone, an essential lipid-soluble electron transporter for aerobic cellular respiration.</text>
</comment>
<evidence type="ECO:0000256" key="3">
    <source>
        <dbReference type="ARBA" id="ARBA00010766"/>
    </source>
</evidence>
<dbReference type="InterPro" id="IPR013718">
    <property type="entry name" value="COQ9_C"/>
</dbReference>
<keyword evidence="4 9" id="KW-0831">Ubiquinone biosynthesis</keyword>
<evidence type="ECO:0000256" key="9">
    <source>
        <dbReference type="RuleBase" id="RU366063"/>
    </source>
</evidence>
<dbReference type="NCBIfam" id="TIGR02396">
    <property type="entry name" value="diverge_rpsU"/>
    <property type="match status" value="1"/>
</dbReference>
<dbReference type="GO" id="GO:0006744">
    <property type="term" value="P:ubiquinone biosynthetic process"/>
    <property type="evidence" value="ECO:0007669"/>
    <property type="project" value="UniProtKB-UniRule"/>
</dbReference>
<comment type="pathway">
    <text evidence="2 9">Cofactor biosynthesis; ubiquinone biosynthesis.</text>
</comment>
<keyword evidence="7 9" id="KW-0496">Mitochondrion</keyword>
<evidence type="ECO:0000256" key="6">
    <source>
        <dbReference type="ARBA" id="ARBA00023121"/>
    </source>
</evidence>
<dbReference type="Pfam" id="PF08511">
    <property type="entry name" value="COQ9"/>
    <property type="match status" value="1"/>
</dbReference>
<dbReference type="AlphaFoldDB" id="A0A401RK60"/>
<comment type="caution">
    <text evidence="11">The sequence shown here is derived from an EMBL/GenBank/DDBJ whole genome shotgun (WGS) entry which is preliminary data.</text>
</comment>
<evidence type="ECO:0000256" key="5">
    <source>
        <dbReference type="ARBA" id="ARBA00022946"/>
    </source>
</evidence>
<evidence type="ECO:0000256" key="2">
    <source>
        <dbReference type="ARBA" id="ARBA00004749"/>
    </source>
</evidence>
<dbReference type="Proteomes" id="UP000287033">
    <property type="component" value="Unassembled WGS sequence"/>
</dbReference>
<organism evidence="11 12">
    <name type="scientific">Chiloscyllium punctatum</name>
    <name type="common">Brownbanded bambooshark</name>
    <name type="synonym">Hemiscyllium punctatum</name>
    <dbReference type="NCBI Taxonomy" id="137246"/>
    <lineage>
        <taxon>Eukaryota</taxon>
        <taxon>Metazoa</taxon>
        <taxon>Chordata</taxon>
        <taxon>Craniata</taxon>
        <taxon>Vertebrata</taxon>
        <taxon>Chondrichthyes</taxon>
        <taxon>Elasmobranchii</taxon>
        <taxon>Galeomorphii</taxon>
        <taxon>Galeoidea</taxon>
        <taxon>Orectolobiformes</taxon>
        <taxon>Hemiscylliidae</taxon>
        <taxon>Chiloscyllium</taxon>
    </lineage>
</organism>
<reference evidence="11 12" key="1">
    <citation type="journal article" date="2018" name="Nat. Ecol. Evol.">
        <title>Shark genomes provide insights into elasmobranch evolution and the origin of vertebrates.</title>
        <authorList>
            <person name="Hara Y"/>
            <person name="Yamaguchi K"/>
            <person name="Onimaru K"/>
            <person name="Kadota M"/>
            <person name="Koyanagi M"/>
            <person name="Keeley SD"/>
            <person name="Tatsumi K"/>
            <person name="Tanaka K"/>
            <person name="Motone F"/>
            <person name="Kageyama Y"/>
            <person name="Nozu R"/>
            <person name="Adachi N"/>
            <person name="Nishimura O"/>
            <person name="Nakagawa R"/>
            <person name="Tanegashima C"/>
            <person name="Kiyatake I"/>
            <person name="Matsumoto R"/>
            <person name="Murakumo K"/>
            <person name="Nishida K"/>
            <person name="Terakita A"/>
            <person name="Kuratani S"/>
            <person name="Sato K"/>
            <person name="Hyodo S Kuraku.S."/>
        </authorList>
    </citation>
    <scope>NUCLEOTIDE SEQUENCE [LARGE SCALE GENOMIC DNA]</scope>
</reference>
<protein>
    <recommendedName>
        <fullName evidence="9">Ubiquinone biosynthesis protein</fullName>
    </recommendedName>
</protein>
<dbReference type="GO" id="GO:0005743">
    <property type="term" value="C:mitochondrial inner membrane"/>
    <property type="evidence" value="ECO:0007669"/>
    <property type="project" value="TreeGrafter"/>
</dbReference>
<proteinExistence type="inferred from homology"/>
<gene>
    <name evidence="11" type="ORF">chiPu_0022368</name>
</gene>
<comment type="subcellular location">
    <subcellularLocation>
        <location evidence="1 9">Mitochondrion</location>
    </subcellularLocation>
</comment>
<keyword evidence="5" id="KW-0809">Transit peptide</keyword>
<evidence type="ECO:0000256" key="8">
    <source>
        <dbReference type="ARBA" id="ARBA00062895"/>
    </source>
</evidence>
<evidence type="ECO:0000256" key="1">
    <source>
        <dbReference type="ARBA" id="ARBA00004173"/>
    </source>
</evidence>
<keyword evidence="12" id="KW-1185">Reference proteome</keyword>
<feature type="domain" description="COQ9 C-terminal" evidence="10">
    <location>
        <begin position="1"/>
        <end position="61"/>
    </location>
</feature>
<comment type="subunit">
    <text evidence="8">Homodimer. Heterodimer; two heterodimers of COQ7:COQ9 come together on the same side of the lipid pseudo-bilayer and form a curved tetramer with a hydrophobic surface suitable for membrane interaction. These two tetramers assemble into a soluble octamer with a pseudo-bilayer of lipids captured within. Interacts with COQ7; this interaction allows ubiquinone (CoQ) isoprene intermediates presentation to COQ7 and facilitates the COQ7-mediated hydroxylase step.</text>
</comment>
<dbReference type="Gene3D" id="1.10.357.10">
    <property type="entry name" value="Tetracycline Repressor, domain 2"/>
    <property type="match status" value="1"/>
</dbReference>
<evidence type="ECO:0000313" key="12">
    <source>
        <dbReference type="Proteomes" id="UP000287033"/>
    </source>
</evidence>
<dbReference type="OrthoDB" id="619536at2759"/>
<keyword evidence="6 9" id="KW-0446">Lipid-binding</keyword>
<name>A0A401RK60_CHIPU</name>
<evidence type="ECO:0000256" key="4">
    <source>
        <dbReference type="ARBA" id="ARBA00022688"/>
    </source>
</evidence>
<evidence type="ECO:0000313" key="11">
    <source>
        <dbReference type="EMBL" id="GCC18494.1"/>
    </source>
</evidence>
<dbReference type="GO" id="GO:0008289">
    <property type="term" value="F:lipid binding"/>
    <property type="evidence" value="ECO:0007669"/>
    <property type="project" value="UniProtKB-UniRule"/>
</dbReference>